<comment type="similarity">
    <text evidence="2">Belongs to the bacterial solute-binding protein 2 family.</text>
</comment>
<dbReference type="PANTHER" id="PTHR46847:SF1">
    <property type="entry name" value="D-ALLOSE-BINDING PERIPLASMIC PROTEIN-RELATED"/>
    <property type="match status" value="1"/>
</dbReference>
<dbReference type="InterPro" id="IPR025997">
    <property type="entry name" value="SBP_2_dom"/>
</dbReference>
<comment type="subcellular location">
    <subcellularLocation>
        <location evidence="1">Cell envelope</location>
    </subcellularLocation>
</comment>
<name>A0A7J2U564_9CREN</name>
<dbReference type="PANTHER" id="PTHR46847">
    <property type="entry name" value="D-ALLOSE-BINDING PERIPLASMIC PROTEIN-RELATED"/>
    <property type="match status" value="1"/>
</dbReference>
<dbReference type="InterPro" id="IPR028082">
    <property type="entry name" value="Peripla_BP_I"/>
</dbReference>
<accession>A0A7J2U564</accession>
<evidence type="ECO:0000313" key="5">
    <source>
        <dbReference type="EMBL" id="HEM67457.1"/>
    </source>
</evidence>
<evidence type="ECO:0000256" key="2">
    <source>
        <dbReference type="ARBA" id="ARBA00007639"/>
    </source>
</evidence>
<sequence length="450" mass="48787">MSAPMSKTIVYLLILLLVLSVVGVALVATLPRGPAGVTTVTQYIPTPTLSIVTVTAPGAPGATVTVTAPPTTVTQTVTASGVPGATVTKTVTQTVMQTVMQTVTIGGTATPTPKKISIFFFDPAPANPWWDILAKGVEEAVNELKLLGVNVDYRRFDSTSLDQQISQIQQAISLRPDIAIVGPVSDAVQDVTKQLRQAGAKVIMVDRDFPDQTARDLYLGTDNRWAARIEAEAFLSWLGAKGVPKPWKIIIFRGLPGIPTSYLRYEGFMDALKPYIDRGDAQVLEEVQVDPDQLPECYAKASAIVPKYGKTVTAYFATNLLQAMAIVRALLDNKITPGVDLYVLGFDAQVPEWVDMIAKGQVALSIQQHPHTMGYWAVWAGYYLVTGIMKLPEKAVINTPTYKVVPCNATYSLMLDWFKIPPTELLALAKQLSPSSPQLHAPGYYSYACS</sequence>
<dbReference type="CDD" id="cd01536">
    <property type="entry name" value="PBP1_ABC_sugar_binding-like"/>
    <property type="match status" value="1"/>
</dbReference>
<evidence type="ECO:0000256" key="3">
    <source>
        <dbReference type="ARBA" id="ARBA00022729"/>
    </source>
</evidence>
<evidence type="ECO:0000259" key="4">
    <source>
        <dbReference type="Pfam" id="PF13407"/>
    </source>
</evidence>
<keyword evidence="3" id="KW-0732">Signal</keyword>
<dbReference type="SUPFAM" id="SSF53822">
    <property type="entry name" value="Periplasmic binding protein-like I"/>
    <property type="match status" value="1"/>
</dbReference>
<feature type="domain" description="Periplasmic binding protein" evidence="4">
    <location>
        <begin position="123"/>
        <end position="387"/>
    </location>
</feature>
<gene>
    <name evidence="5" type="ORF">ENO26_07855</name>
</gene>
<dbReference type="AlphaFoldDB" id="A0A7J2U564"/>
<protein>
    <submittedName>
        <fullName evidence="5">Sugar ABC transporter substrate-binding protein</fullName>
    </submittedName>
</protein>
<dbReference type="GO" id="GO:0030246">
    <property type="term" value="F:carbohydrate binding"/>
    <property type="evidence" value="ECO:0007669"/>
    <property type="project" value="UniProtKB-ARBA"/>
</dbReference>
<dbReference type="EMBL" id="DSEU01000052">
    <property type="protein sequence ID" value="HEM67457.1"/>
    <property type="molecule type" value="Genomic_DNA"/>
</dbReference>
<proteinExistence type="inferred from homology"/>
<dbReference type="Gene3D" id="3.40.50.2300">
    <property type="match status" value="2"/>
</dbReference>
<organism evidence="5">
    <name type="scientific">Ignisphaera aggregans</name>
    <dbReference type="NCBI Taxonomy" id="334771"/>
    <lineage>
        <taxon>Archaea</taxon>
        <taxon>Thermoproteota</taxon>
        <taxon>Thermoprotei</taxon>
        <taxon>Desulfurococcales</taxon>
        <taxon>Desulfurococcaceae</taxon>
        <taxon>Ignisphaera</taxon>
    </lineage>
</organism>
<evidence type="ECO:0000256" key="1">
    <source>
        <dbReference type="ARBA" id="ARBA00004196"/>
    </source>
</evidence>
<reference evidence="5" key="1">
    <citation type="journal article" date="2020" name="mSystems">
        <title>Genome- and Community-Level Interaction Insights into Carbon Utilization and Element Cycling Functions of Hydrothermarchaeota in Hydrothermal Sediment.</title>
        <authorList>
            <person name="Zhou Z."/>
            <person name="Liu Y."/>
            <person name="Xu W."/>
            <person name="Pan J."/>
            <person name="Luo Z.H."/>
            <person name="Li M."/>
        </authorList>
    </citation>
    <scope>NUCLEOTIDE SEQUENCE [LARGE SCALE GENOMIC DNA]</scope>
    <source>
        <strain evidence="5">SpSt-125</strain>
    </source>
</reference>
<comment type="caution">
    <text evidence="5">The sequence shown here is derived from an EMBL/GenBank/DDBJ whole genome shotgun (WGS) entry which is preliminary data.</text>
</comment>
<dbReference type="Pfam" id="PF13407">
    <property type="entry name" value="Peripla_BP_4"/>
    <property type="match status" value="1"/>
</dbReference>